<accession>A0AB34K2Y3</accession>
<dbReference type="CDD" id="cd06354">
    <property type="entry name" value="PBP1_PrnA-like"/>
    <property type="match status" value="1"/>
</dbReference>
<evidence type="ECO:0000256" key="3">
    <source>
        <dbReference type="ARBA" id="ARBA00022729"/>
    </source>
</evidence>
<dbReference type="PRINTS" id="PR00248">
    <property type="entry name" value="GPCRMGR"/>
</dbReference>
<dbReference type="PANTHER" id="PTHR23244:SF456">
    <property type="entry name" value="MULTIPLE EPIDERMAL GROWTH FACTOR-LIKE DOMAINS PROTEIN 8"/>
    <property type="match status" value="1"/>
</dbReference>
<evidence type="ECO:0000256" key="8">
    <source>
        <dbReference type="SAM" id="Phobius"/>
    </source>
</evidence>
<dbReference type="InterPro" id="IPR001828">
    <property type="entry name" value="ANF_lig-bd_rcpt"/>
</dbReference>
<feature type="transmembrane region" description="Helical" evidence="8">
    <location>
        <begin position="1798"/>
        <end position="1818"/>
    </location>
</feature>
<dbReference type="SUPFAM" id="SSF53822">
    <property type="entry name" value="Periplasmic binding protein-like I"/>
    <property type="match status" value="1"/>
</dbReference>
<dbReference type="InterPro" id="IPR035897">
    <property type="entry name" value="Toll_tir_struct_dom_sf"/>
</dbReference>
<sequence>MPLVHRLLLLCVAPAFASPSCLADGRNLSSTVRCACANSSLPRLAFLACDWPFYDGGFKEGTLRGLHRAAANGSACVDQLHTSGFDCSTPSVLDAVSLLSSFSAVFAAGFNLAGPFSAAAAAFPALNFALNDVAFGSDLANLQGILYAEEQAGYLAGFLAGLLTSSGVVGAVLGAELAPVIRFANGFANGARDGCSHLLKACVTIHKYIPNFGDASRGWRVGQLLAQRGADVVFEAGGLTGTCAIAGASQLPGVRAVVGVDVDRYYQRAVCPLGEVDASKIITSAVKRVDQATFVVAGEQLVSSTAYAELLLPLRPSRVHTLSPPTSVPTPLYPPPSQAGAFTAGDRIFAASLGAVDLAPCHDACATPLDCGSAACVAGGGVGTTVGSALAYTMATIYPAFASGDTILANTRVDAVEGRVTQSWGAPNARSEMVAASTAQWAEARGLGVGRAVSGHTAVVCELFNPFGPEIGGRPKVLLFGGQTSAGFSNDLVVFIPDDQIYSFLDSANGTDGLPAPRADHAALLDGNAVMWVFFGNTAAGVAADVWAIDLRTSHNVWQLVDFNSSSLAREGHSACLAADGRALVFGGANARGSILSDLWAFDLQTHAWEQIAASPRPSARRGHTASVIGEKMYIFGGLDAQRGDLNDLWSYAPSSGWEQLRATPPPSLTPRHGHAAVVWDTPHEGSVLAILGGQTGATLDGSLHVYSPDEAAWTKHLSLGEAAHRHTAHAAVQISGRIYVVGGILQKGAEAAARSADLFIHNADVAMEPPSLLAATTNSLQLGWRASDTYAAASAASSCSEGLLPEYQLQLIQSTGEYTTLYAGDQTIFTVEGLSSGESYAFRVRAGSSAGYIGWSAIAVHNTTLLDEASKLSVVRLGILVSANSGRLGALHAVHEINSKSDGVADWLLPHTQLHLAYRDPKCDSAVALQAALELVQSTFDGEGVDAIIGAGCSGASVTAAQVAAGSRVPIVSPSSTSSDLSDARAFPYFLRVIPSDAYSTSAVVDVLLHLWNYSSVALVHSTDSFGAGGADAFLVAAGAADLEVRTSISFRQGAVDFRVQHRALLRSGRRVVVLICQADDASSFLRSAFEFGVGGEGFLWFGLDSIVSESLWLDDAQMASNSTLRELVLTGLFAIDPRAQKDGSDVYQAYLARQQRLRDAGVIGGCSNQTDDDGGAYLWVQDDDGDPSTPLRCAVEGSGRYDTFAYDAVFAVARGLHELVEVRNRTAVDGAELLDVLLEHVRFDGVTGLLSFYAGEYRGDRREGVSYNLLNFVDAARGLVVVGTWQPCSGGGECGWADKWRAASGVGLTYSTSDNSAPRQVGSCRYGEAIAPNGLCACDVGFQLDENEGCAPCPLHTSSAGGDSECDVCAEGRYLSVGAASSTDACAPCPDGAVCRRNTTLATLEVKAGYWRLSPLTSRIYACAPGASGRADNRSTACWGGRESGSASCAPGHQGPLCSVCEGEGVYLEGGWCTQCPDAGAGLAVAAALCASCAVLIAAIYVLHESRGKRLGRYGSQLRRWDRRRKYIEEAIGVVPKLKIAISFAQVISALESTYDIGLPASWFRWTSVIRFWGELNWSDWIVPSQCLLSDAVRVLFFRAMLPLAVVVMLPLLGALHGAAVYSTQMIEASGSIRTTGSAHRRAPPKSRSSAAFAGMLHLLPSALVVAFCFTPSVSASTFGTWRCLPYYYDDEVQYEFLAQDLSIRCDGSDVYKELVRVAWVFVAIWPLGMVAMYAGLLIPCRKMLLAEQMDHPLVLATSFLHRDYKTTYYWWEVVSLVQRTTLTGWLLLIDSEAGFVRLLAALIFSVAFLIILLALQPYKRELDSTMASGTQILYVCIFIGGFIVRLHDDIATDPEGSPDLAKKFLGIGSTEEVVVLMIFVAFAMLGLLVFTLFSESYVRIIQARLDSRWSVCTMDPPFVQWKPERTYACFLSHYKTEAASDARYLHDILRKMLKAPVFLDSSALADLRKLITEGVQESDTILLLGTKSVLSRPWCLLELLEAARQNIPVIVMLIEHQGFTMDGARAFVDHFEREMQKVNPEGLQFLHDRLGEDLHELKNALHRALGAINAEPVVFESNAGDNAMVATMKDVVERMANVTGRSVKWEGRRPFPQTSRHDDGIFNEASYVDGKNRPKFQWLSPMSVATRLSMTSFPEVVNRGSAVFLAVSRKDAVGSARMLRSALQSHHSLHQAALFVPSFALLRQPLPGPSAVKAGLTDNDDVADGVVARSTRARVLATARAMPASGGPHFVAR</sequence>
<evidence type="ECO:0000256" key="6">
    <source>
        <dbReference type="ARBA" id="ARBA00023170"/>
    </source>
</evidence>
<dbReference type="EMBL" id="JBGBPQ010000002">
    <property type="protein sequence ID" value="KAL1528585.1"/>
    <property type="molecule type" value="Genomic_DNA"/>
</dbReference>
<keyword evidence="12" id="KW-1185">Reference proteome</keyword>
<dbReference type="InterPro" id="IPR000337">
    <property type="entry name" value="GPCR_3"/>
</dbReference>
<evidence type="ECO:0000256" key="7">
    <source>
        <dbReference type="ARBA" id="ARBA00023180"/>
    </source>
</evidence>
<feature type="transmembrane region" description="Helical" evidence="8">
    <location>
        <begin position="1876"/>
        <end position="1897"/>
    </location>
</feature>
<reference evidence="11 12" key="1">
    <citation type="journal article" date="2024" name="Science">
        <title>Giant polyketide synthase enzymes in the biosynthesis of giant marine polyether toxins.</title>
        <authorList>
            <person name="Fallon T.R."/>
            <person name="Shende V.V."/>
            <person name="Wierzbicki I.H."/>
            <person name="Pendleton A.L."/>
            <person name="Watervoot N.F."/>
            <person name="Auber R.P."/>
            <person name="Gonzalez D.J."/>
            <person name="Wisecaver J.H."/>
            <person name="Moore B.S."/>
        </authorList>
    </citation>
    <scope>NUCLEOTIDE SEQUENCE [LARGE SCALE GENOMIC DNA]</scope>
    <source>
        <strain evidence="11 12">12B1</strain>
    </source>
</reference>
<dbReference type="Pfam" id="PF02608">
    <property type="entry name" value="Bmp"/>
    <property type="match status" value="1"/>
</dbReference>
<organism evidence="11 12">
    <name type="scientific">Prymnesium parvum</name>
    <name type="common">Toxic golden alga</name>
    <dbReference type="NCBI Taxonomy" id="97485"/>
    <lineage>
        <taxon>Eukaryota</taxon>
        <taxon>Haptista</taxon>
        <taxon>Haptophyta</taxon>
        <taxon>Prymnesiophyceae</taxon>
        <taxon>Prymnesiales</taxon>
        <taxon>Prymnesiaceae</taxon>
        <taxon>Prymnesium</taxon>
    </lineage>
</organism>
<dbReference type="InterPro" id="IPR009030">
    <property type="entry name" value="Growth_fac_rcpt_cys_sf"/>
</dbReference>
<proteinExistence type="predicted"/>
<keyword evidence="2 8" id="KW-0812">Transmembrane</keyword>
<dbReference type="PANTHER" id="PTHR23244">
    <property type="entry name" value="KELCH REPEAT DOMAIN"/>
    <property type="match status" value="1"/>
</dbReference>
<keyword evidence="3 9" id="KW-0732">Signal</keyword>
<feature type="transmembrane region" description="Helical" evidence="8">
    <location>
        <begin position="1653"/>
        <end position="1675"/>
    </location>
</feature>
<dbReference type="Gene3D" id="3.40.50.10140">
    <property type="entry name" value="Toll/interleukin-1 receptor homology (TIR) domain"/>
    <property type="match status" value="1"/>
</dbReference>
<evidence type="ECO:0000256" key="2">
    <source>
        <dbReference type="ARBA" id="ARBA00022692"/>
    </source>
</evidence>
<keyword evidence="5 8" id="KW-0472">Membrane</keyword>
<gene>
    <name evidence="11" type="ORF">AB1Y20_009926</name>
</gene>
<dbReference type="GO" id="GO:0005886">
    <property type="term" value="C:plasma membrane"/>
    <property type="evidence" value="ECO:0007669"/>
    <property type="project" value="InterPro"/>
</dbReference>
<keyword evidence="4 8" id="KW-1133">Transmembrane helix</keyword>
<keyword evidence="6" id="KW-0675">Receptor</keyword>
<evidence type="ECO:0000259" key="10">
    <source>
        <dbReference type="PROSITE" id="PS50853"/>
    </source>
</evidence>
<dbReference type="Gene3D" id="2.60.40.10">
    <property type="entry name" value="Immunoglobulins"/>
    <property type="match status" value="1"/>
</dbReference>
<dbReference type="Proteomes" id="UP001515480">
    <property type="component" value="Unassembled WGS sequence"/>
</dbReference>
<dbReference type="SUPFAM" id="SSF52200">
    <property type="entry name" value="Toll/Interleukin receptor TIR domain"/>
    <property type="match status" value="1"/>
</dbReference>
<feature type="transmembrane region" description="Helical" evidence="8">
    <location>
        <begin position="1720"/>
        <end position="1741"/>
    </location>
</feature>
<dbReference type="InterPro" id="IPR013783">
    <property type="entry name" value="Ig-like_fold"/>
</dbReference>
<evidence type="ECO:0000256" key="9">
    <source>
        <dbReference type="SAM" id="SignalP"/>
    </source>
</evidence>
<name>A0AB34K2Y3_PRYPA</name>
<evidence type="ECO:0000256" key="1">
    <source>
        <dbReference type="ARBA" id="ARBA00004141"/>
    </source>
</evidence>
<dbReference type="InterPro" id="IPR036116">
    <property type="entry name" value="FN3_sf"/>
</dbReference>
<dbReference type="GO" id="GO:0004930">
    <property type="term" value="F:G protein-coupled receptor activity"/>
    <property type="evidence" value="ECO:0007669"/>
    <property type="project" value="InterPro"/>
</dbReference>
<dbReference type="SUPFAM" id="SSF57184">
    <property type="entry name" value="Growth factor receptor domain"/>
    <property type="match status" value="1"/>
</dbReference>
<feature type="transmembrane region" description="Helical" evidence="8">
    <location>
        <begin position="1830"/>
        <end position="1849"/>
    </location>
</feature>
<comment type="subcellular location">
    <subcellularLocation>
        <location evidence="1">Membrane</location>
        <topology evidence="1">Multi-pass membrane protein</topology>
    </subcellularLocation>
</comment>
<evidence type="ECO:0000313" key="11">
    <source>
        <dbReference type="EMBL" id="KAL1528585.1"/>
    </source>
</evidence>
<comment type="caution">
    <text evidence="11">The sequence shown here is derived from an EMBL/GenBank/DDBJ whole genome shotgun (WGS) entry which is preliminary data.</text>
</comment>
<feature type="domain" description="Fibronectin type-III" evidence="10">
    <location>
        <begin position="767"/>
        <end position="868"/>
    </location>
</feature>
<dbReference type="PROSITE" id="PS50853">
    <property type="entry name" value="FN3"/>
    <property type="match status" value="1"/>
</dbReference>
<dbReference type="InterPro" id="IPR003760">
    <property type="entry name" value="PnrA-like"/>
</dbReference>
<dbReference type="SUPFAM" id="SSF117281">
    <property type="entry name" value="Kelch motif"/>
    <property type="match status" value="2"/>
</dbReference>
<feature type="transmembrane region" description="Helical" evidence="8">
    <location>
        <begin position="1598"/>
        <end position="1618"/>
    </location>
</feature>
<dbReference type="Pfam" id="PF24681">
    <property type="entry name" value="Kelch_KLHDC2_KLHL20_DRC7"/>
    <property type="match status" value="1"/>
</dbReference>
<feature type="chain" id="PRO_5044331617" description="Fibronectin type-III domain-containing protein" evidence="9">
    <location>
        <begin position="18"/>
        <end position="2256"/>
    </location>
</feature>
<dbReference type="SUPFAM" id="SSF49265">
    <property type="entry name" value="Fibronectin type III"/>
    <property type="match status" value="1"/>
</dbReference>
<evidence type="ECO:0000313" key="12">
    <source>
        <dbReference type="Proteomes" id="UP001515480"/>
    </source>
</evidence>
<keyword evidence="7" id="KW-0325">Glycoprotein</keyword>
<dbReference type="Gene3D" id="3.40.50.2300">
    <property type="match status" value="4"/>
</dbReference>
<dbReference type="InterPro" id="IPR015915">
    <property type="entry name" value="Kelch-typ_b-propeller"/>
</dbReference>
<evidence type="ECO:0000256" key="4">
    <source>
        <dbReference type="ARBA" id="ARBA00022989"/>
    </source>
</evidence>
<feature type="transmembrane region" description="Helical" evidence="8">
    <location>
        <begin position="1485"/>
        <end position="1505"/>
    </location>
</feature>
<protein>
    <recommendedName>
        <fullName evidence="10">Fibronectin type-III domain-containing protein</fullName>
    </recommendedName>
</protein>
<evidence type="ECO:0000256" key="5">
    <source>
        <dbReference type="ARBA" id="ARBA00023136"/>
    </source>
</evidence>
<dbReference type="InterPro" id="IPR028082">
    <property type="entry name" value="Peripla_BP_I"/>
</dbReference>
<feature type="signal peptide" evidence="9">
    <location>
        <begin position="1"/>
        <end position="17"/>
    </location>
</feature>
<dbReference type="Gene3D" id="2.120.10.80">
    <property type="entry name" value="Kelch-type beta propeller"/>
    <property type="match status" value="2"/>
</dbReference>
<dbReference type="InterPro" id="IPR003961">
    <property type="entry name" value="FN3_dom"/>
</dbReference>
<dbReference type="Pfam" id="PF01094">
    <property type="entry name" value="ANF_receptor"/>
    <property type="match status" value="1"/>
</dbReference>